<dbReference type="Proteomes" id="UP000195719">
    <property type="component" value="Unassembled WGS sequence"/>
</dbReference>
<dbReference type="SUPFAM" id="SSF53098">
    <property type="entry name" value="Ribonuclease H-like"/>
    <property type="match status" value="1"/>
</dbReference>
<dbReference type="GO" id="GO:0015074">
    <property type="term" value="P:DNA integration"/>
    <property type="evidence" value="ECO:0007669"/>
    <property type="project" value="InterPro"/>
</dbReference>
<accession>A0A1Y6MFR7</accession>
<evidence type="ECO:0000259" key="2">
    <source>
        <dbReference type="PROSITE" id="PS50994"/>
    </source>
</evidence>
<proteinExistence type="predicted"/>
<organism evidence="3 4">
    <name type="scientific">Photobacterium andalusiense</name>
    <dbReference type="NCBI Taxonomy" id="2204296"/>
    <lineage>
        <taxon>Bacteria</taxon>
        <taxon>Pseudomonadati</taxon>
        <taxon>Pseudomonadota</taxon>
        <taxon>Gammaproteobacteria</taxon>
        <taxon>Vibrionales</taxon>
        <taxon>Vibrionaceae</taxon>
        <taxon>Photobacterium</taxon>
    </lineage>
</organism>
<dbReference type="InterPro" id="IPR012337">
    <property type="entry name" value="RNaseH-like_sf"/>
</dbReference>
<gene>
    <name evidence="3" type="ORF">PAND9192_01477</name>
</gene>
<feature type="region of interest" description="Disordered" evidence="1">
    <location>
        <begin position="405"/>
        <end position="428"/>
    </location>
</feature>
<name>A0A1Y6MFR7_9GAMM</name>
<reference evidence="4" key="1">
    <citation type="submission" date="2017-06" db="EMBL/GenBank/DDBJ databases">
        <authorList>
            <person name="Rodrigo-Torres L."/>
            <person name="Arahal R.D."/>
            <person name="Lucena T."/>
        </authorList>
    </citation>
    <scope>NUCLEOTIDE SEQUENCE [LARGE SCALE GENOMIC DNA]</scope>
    <source>
        <strain evidence="4">CECT 9192</strain>
    </source>
</reference>
<evidence type="ECO:0000313" key="4">
    <source>
        <dbReference type="Proteomes" id="UP000195719"/>
    </source>
</evidence>
<dbReference type="Gene3D" id="3.30.420.10">
    <property type="entry name" value="Ribonuclease H-like superfamily/Ribonuclease H"/>
    <property type="match status" value="1"/>
</dbReference>
<sequence>MLLTMTENELSRIKVIQDVCDKQITGVEAARRLNLSCRQVSRLVKRFTQFGASGLLSQQRGVPSNHRYDDNLRLRILNLIHEYYSDFGPTLAREKLIERHGIKIGLETLRQWMIADGLWVPHFKRKPRVYQPRHRRDCYGELIQIDGSHHDWFEGRSNKCCLLVFIDDATGKLMNLRFSETESAFDYMVATREYVEHHGKPTAFYSDRHAVFHVNKRDAKTNRITQFGRVLHDLNIELICANSSQAKGRVEHANKTLQDRLVKEMRLQHIDNIEQANAWLPDFITDFNQRFAKAAQYPKDMHRPLRESTDELHDIFAWQEPRKLSKSLTFQYDKVIYLIDPTEENQRLVHQVVNVLDRPDGTIAIQYGNRKLEFKVFDKLEDVDQGQVVDNKRLGAVLKFAQAKQQQYDQQQTRSRSKKAPKRTAQQRAIRQLEAINPVLVHPEQFKPSTRKKP</sequence>
<protein>
    <submittedName>
        <fullName evidence="3">Integrase core domain protein</fullName>
    </submittedName>
</protein>
<dbReference type="InterPro" id="IPR047797">
    <property type="entry name" value="ISNCY_transpos"/>
</dbReference>
<dbReference type="Pfam" id="PF13384">
    <property type="entry name" value="HTH_23"/>
    <property type="match status" value="1"/>
</dbReference>
<dbReference type="SUPFAM" id="SSF46689">
    <property type="entry name" value="Homeodomain-like"/>
    <property type="match status" value="1"/>
</dbReference>
<dbReference type="InterPro" id="IPR036397">
    <property type="entry name" value="RNaseH_sf"/>
</dbReference>
<dbReference type="AlphaFoldDB" id="A0A1Y6MFR7"/>
<dbReference type="NCBIfam" id="NF033594">
    <property type="entry name" value="transpos_ISNCY_2"/>
    <property type="match status" value="1"/>
</dbReference>
<dbReference type="PROSITE" id="PS50994">
    <property type="entry name" value="INTEGRASE"/>
    <property type="match status" value="1"/>
</dbReference>
<dbReference type="GO" id="GO:0003676">
    <property type="term" value="F:nucleic acid binding"/>
    <property type="evidence" value="ECO:0007669"/>
    <property type="project" value="InterPro"/>
</dbReference>
<dbReference type="EMBL" id="FYAJ01000002">
    <property type="protein sequence ID" value="SMY34739.1"/>
    <property type="molecule type" value="Genomic_DNA"/>
</dbReference>
<keyword evidence="4" id="KW-1185">Reference proteome</keyword>
<evidence type="ECO:0000256" key="1">
    <source>
        <dbReference type="SAM" id="MobiDB-lite"/>
    </source>
</evidence>
<feature type="domain" description="Integrase catalytic" evidence="2">
    <location>
        <begin position="128"/>
        <end position="312"/>
    </location>
</feature>
<evidence type="ECO:0000313" key="3">
    <source>
        <dbReference type="EMBL" id="SMY34739.1"/>
    </source>
</evidence>
<dbReference type="PANTHER" id="PTHR35004">
    <property type="entry name" value="TRANSPOSASE RV3428C-RELATED"/>
    <property type="match status" value="1"/>
</dbReference>
<dbReference type="InterPro" id="IPR009057">
    <property type="entry name" value="Homeodomain-like_sf"/>
</dbReference>
<dbReference type="InterPro" id="IPR001584">
    <property type="entry name" value="Integrase_cat-core"/>
</dbReference>
<dbReference type="PANTHER" id="PTHR35004:SF7">
    <property type="entry name" value="INTEGRASE PROTEIN"/>
    <property type="match status" value="1"/>
</dbReference>